<dbReference type="PANTHER" id="PTHR35566:SF1">
    <property type="entry name" value="TYPE VI SECRETION SYSTEM BASEPLATE COMPONENT TSSK1"/>
    <property type="match status" value="1"/>
</dbReference>
<sequence>MSAQPDEAAASGPVSAPGAPLPAADKVVWTQGMFLLPHHFQQETRYLESLIDRRVRLLGVHGWGFTELVLDESLLPQGHLGLVRAQGVLPDGTPFCIPQADAAPLPLMLPADVQNELVYLAAPLARDGVDEVDFETSDAGPGGRPQHRYRIADHALRDRTSAGDDPEPVQTAALCLRLVRARDLGDGQAALGVARIAERRSDRQLVLDRAYTAPQTRLDASGQLSAMATLLHGLIRQRAEALAGRMGQLGHGVSELSDFLMLQTLNRADPLFRQHARAPHAHPEQLHRDCLQLAGELATFAVASRQPREYPLYQHDDLQASFAPLLDALRAMLSIVLLRHAEQIALTDRTHGVRTAVLADAEMLRSASLVLAVNAQLPAEQLRQRFPAQSKLGPVDRIRDLVNLQLPGVALRPLPVAPRQLPFHAGHHYFELERGGELWKQLERSGSLALHVAGDFPGLELELWAIRA</sequence>
<dbReference type="EMBL" id="QPJK01000001">
    <property type="protein sequence ID" value="RCW75761.1"/>
    <property type="molecule type" value="Genomic_DNA"/>
</dbReference>
<organism evidence="1 2">
    <name type="scientific">Pseudorhodoferax soli</name>
    <dbReference type="NCBI Taxonomy" id="545864"/>
    <lineage>
        <taxon>Bacteria</taxon>
        <taxon>Pseudomonadati</taxon>
        <taxon>Pseudomonadota</taxon>
        <taxon>Betaproteobacteria</taxon>
        <taxon>Burkholderiales</taxon>
        <taxon>Comamonadaceae</taxon>
    </lineage>
</organism>
<name>A0A368Y658_9BURK</name>
<dbReference type="NCBIfam" id="TIGR03353">
    <property type="entry name" value="VI_chp_4"/>
    <property type="match status" value="1"/>
</dbReference>
<protein>
    <submittedName>
        <fullName evidence="1">Type VI secretion system protein ImpJ</fullName>
    </submittedName>
</protein>
<gene>
    <name evidence="1" type="ORF">DES41_101356</name>
</gene>
<evidence type="ECO:0000313" key="1">
    <source>
        <dbReference type="EMBL" id="RCW75761.1"/>
    </source>
</evidence>
<dbReference type="RefSeq" id="WP_245965540.1">
    <property type="nucleotide sequence ID" value="NZ_QPJK01000001.1"/>
</dbReference>
<proteinExistence type="predicted"/>
<keyword evidence="2" id="KW-1185">Reference proteome</keyword>
<dbReference type="Proteomes" id="UP000252884">
    <property type="component" value="Unassembled WGS sequence"/>
</dbReference>
<dbReference type="PANTHER" id="PTHR35566">
    <property type="entry name" value="BLR3599 PROTEIN"/>
    <property type="match status" value="1"/>
</dbReference>
<reference evidence="1 2" key="1">
    <citation type="submission" date="2018-07" db="EMBL/GenBank/DDBJ databases">
        <title>Genomic Encyclopedia of Type Strains, Phase IV (KMG-IV): sequencing the most valuable type-strain genomes for metagenomic binning, comparative biology and taxonomic classification.</title>
        <authorList>
            <person name="Goeker M."/>
        </authorList>
    </citation>
    <scope>NUCLEOTIDE SEQUENCE [LARGE SCALE GENOMIC DNA]</scope>
    <source>
        <strain evidence="1 2">DSM 21634</strain>
    </source>
</reference>
<dbReference type="InterPro" id="IPR010263">
    <property type="entry name" value="T6SS_TssK"/>
</dbReference>
<evidence type="ECO:0000313" key="2">
    <source>
        <dbReference type="Proteomes" id="UP000252884"/>
    </source>
</evidence>
<accession>A0A368Y658</accession>
<comment type="caution">
    <text evidence="1">The sequence shown here is derived from an EMBL/GenBank/DDBJ whole genome shotgun (WGS) entry which is preliminary data.</text>
</comment>
<dbReference type="AlphaFoldDB" id="A0A368Y658"/>
<dbReference type="Pfam" id="PF05936">
    <property type="entry name" value="T6SS_VasE"/>
    <property type="match status" value="1"/>
</dbReference>